<evidence type="ECO:0000259" key="1">
    <source>
        <dbReference type="Pfam" id="PF01796"/>
    </source>
</evidence>
<dbReference type="SUPFAM" id="SSF50249">
    <property type="entry name" value="Nucleic acid-binding proteins"/>
    <property type="match status" value="1"/>
</dbReference>
<name>X1K3N4_9ZZZZ</name>
<dbReference type="AlphaFoldDB" id="X1K3N4"/>
<proteinExistence type="predicted"/>
<gene>
    <name evidence="2" type="ORF">S03H2_63910</name>
</gene>
<feature type="domain" description="ChsH2 C-terminal OB-fold" evidence="1">
    <location>
        <begin position="37"/>
        <end position="93"/>
    </location>
</feature>
<dbReference type="PANTHER" id="PTHR34075">
    <property type="entry name" value="BLR3430 PROTEIN"/>
    <property type="match status" value="1"/>
</dbReference>
<accession>X1K3N4</accession>
<organism evidence="2">
    <name type="scientific">marine sediment metagenome</name>
    <dbReference type="NCBI Taxonomy" id="412755"/>
    <lineage>
        <taxon>unclassified sequences</taxon>
        <taxon>metagenomes</taxon>
        <taxon>ecological metagenomes</taxon>
    </lineage>
</organism>
<reference evidence="2" key="1">
    <citation type="journal article" date="2014" name="Front. Microbiol.">
        <title>High frequency of phylogenetically diverse reductive dehalogenase-homologous genes in deep subseafloor sedimentary metagenomes.</title>
        <authorList>
            <person name="Kawai M."/>
            <person name="Futagami T."/>
            <person name="Toyoda A."/>
            <person name="Takaki Y."/>
            <person name="Nishi S."/>
            <person name="Hori S."/>
            <person name="Arai W."/>
            <person name="Tsubouchi T."/>
            <person name="Morono Y."/>
            <person name="Uchiyama I."/>
            <person name="Ito T."/>
            <person name="Fujiyama A."/>
            <person name="Inagaki F."/>
            <person name="Takami H."/>
        </authorList>
    </citation>
    <scope>NUCLEOTIDE SEQUENCE</scope>
    <source>
        <strain evidence="2">Expedition CK06-06</strain>
    </source>
</reference>
<dbReference type="EMBL" id="BARU01041454">
    <property type="protein sequence ID" value="GAH88275.1"/>
    <property type="molecule type" value="Genomic_DNA"/>
</dbReference>
<dbReference type="Pfam" id="PF01796">
    <property type="entry name" value="OB_ChsH2_C"/>
    <property type="match status" value="1"/>
</dbReference>
<dbReference type="InterPro" id="IPR052513">
    <property type="entry name" value="Thioester_dehydratase-like"/>
</dbReference>
<dbReference type="InterPro" id="IPR012340">
    <property type="entry name" value="NA-bd_OB-fold"/>
</dbReference>
<sequence length="104" mass="11719">MSVDDIIIWNKCKKCEFLQHSSHLRCLKCKTEDFSAVKAEGNPKLISYTILKAPPAEFRDKASYALGVVEFENGVKGLGQITTQTNLHTGMTLKPIYRKICEDL</sequence>
<dbReference type="PANTHER" id="PTHR34075:SF5">
    <property type="entry name" value="BLR3430 PROTEIN"/>
    <property type="match status" value="1"/>
</dbReference>
<protein>
    <recommendedName>
        <fullName evidence="1">ChsH2 C-terminal OB-fold domain-containing protein</fullName>
    </recommendedName>
</protein>
<evidence type="ECO:0000313" key="2">
    <source>
        <dbReference type="EMBL" id="GAH88275.1"/>
    </source>
</evidence>
<comment type="caution">
    <text evidence="2">The sequence shown here is derived from an EMBL/GenBank/DDBJ whole genome shotgun (WGS) entry which is preliminary data.</text>
</comment>
<dbReference type="InterPro" id="IPR002878">
    <property type="entry name" value="ChsH2_C"/>
</dbReference>